<protein>
    <recommendedName>
        <fullName evidence="2">CRAL-TRIO domain-containing protein</fullName>
    </recommendedName>
</protein>
<evidence type="ECO:0000259" key="2">
    <source>
        <dbReference type="PROSITE" id="PS50191"/>
    </source>
</evidence>
<keyword evidence="4" id="KW-1185">Reference proteome</keyword>
<reference evidence="3 4" key="1">
    <citation type="submission" date="2017-09" db="EMBL/GenBank/DDBJ databases">
        <authorList>
            <consortium name="International Durum Wheat Genome Sequencing Consortium (IDWGSC)"/>
            <person name="Milanesi L."/>
        </authorList>
    </citation>
    <scope>NUCLEOTIDE SEQUENCE [LARGE SCALE GENOMIC DNA]</scope>
    <source>
        <strain evidence="4">cv. Svevo</strain>
    </source>
</reference>
<accession>A0A9R1BR78</accession>
<dbReference type="AlphaFoldDB" id="A0A9R1BR78"/>
<organism evidence="3 4">
    <name type="scientific">Triticum turgidum subsp. durum</name>
    <name type="common">Durum wheat</name>
    <name type="synonym">Triticum durum</name>
    <dbReference type="NCBI Taxonomy" id="4567"/>
    <lineage>
        <taxon>Eukaryota</taxon>
        <taxon>Viridiplantae</taxon>
        <taxon>Streptophyta</taxon>
        <taxon>Embryophyta</taxon>
        <taxon>Tracheophyta</taxon>
        <taxon>Spermatophyta</taxon>
        <taxon>Magnoliopsida</taxon>
        <taxon>Liliopsida</taxon>
        <taxon>Poales</taxon>
        <taxon>Poaceae</taxon>
        <taxon>BOP clade</taxon>
        <taxon>Pooideae</taxon>
        <taxon>Triticodae</taxon>
        <taxon>Triticeae</taxon>
        <taxon>Triticinae</taxon>
        <taxon>Triticum</taxon>
    </lineage>
</organism>
<dbReference type="Pfam" id="PF00650">
    <property type="entry name" value="CRAL_TRIO"/>
    <property type="match status" value="1"/>
</dbReference>
<dbReference type="InterPro" id="IPR036865">
    <property type="entry name" value="CRAL-TRIO_dom_sf"/>
</dbReference>
<dbReference type="PANTHER" id="PTHR46226">
    <property type="entry name" value="CRAL-TRIO DOMAIN-CONTAINING PROTEIN"/>
    <property type="match status" value="1"/>
</dbReference>
<proteinExistence type="predicted"/>
<feature type="domain" description="CRAL-TRIO" evidence="2">
    <location>
        <begin position="1"/>
        <end position="78"/>
    </location>
</feature>
<dbReference type="PROSITE" id="PS50191">
    <property type="entry name" value="CRAL_TRIO"/>
    <property type="match status" value="1"/>
</dbReference>
<feature type="signal peptide" evidence="1">
    <location>
        <begin position="1"/>
        <end position="16"/>
    </location>
</feature>
<dbReference type="InterPro" id="IPR001251">
    <property type="entry name" value="CRAL-TRIO_dom"/>
</dbReference>
<dbReference type="SUPFAM" id="SSF52087">
    <property type="entry name" value="CRAL/TRIO domain"/>
    <property type="match status" value="1"/>
</dbReference>
<name>A0A9R1BR78_TRITD</name>
<sequence>MMLSVVGLQILTAISAVDELNYPEKAETYYIVNAPYIFSACWKVVKPLLQERTRKKVHVLSGRGKDELLKIMDHSSIPHFCRREGSSKASLSSIDDCFSLDHPFHQELYHYIEQQALNQELIKQGSLHVDIPDQDPDDAMIVEVIQAEFHKLGEQNGSADGDQK</sequence>
<keyword evidence="1" id="KW-0732">Signal</keyword>
<dbReference type="EMBL" id="LT934123">
    <property type="protein sequence ID" value="VAI77997.1"/>
    <property type="molecule type" value="Genomic_DNA"/>
</dbReference>
<evidence type="ECO:0000256" key="1">
    <source>
        <dbReference type="SAM" id="SignalP"/>
    </source>
</evidence>
<dbReference type="Proteomes" id="UP000324705">
    <property type="component" value="Chromosome 7A"/>
</dbReference>
<evidence type="ECO:0000313" key="3">
    <source>
        <dbReference type="EMBL" id="VAI77997.1"/>
    </source>
</evidence>
<dbReference type="Gene3D" id="3.40.525.10">
    <property type="entry name" value="CRAL-TRIO lipid binding domain"/>
    <property type="match status" value="1"/>
</dbReference>
<dbReference type="CDD" id="cd00170">
    <property type="entry name" value="SEC14"/>
    <property type="match status" value="1"/>
</dbReference>
<gene>
    <name evidence="3" type="ORF">TRITD_7Av1G204350</name>
</gene>
<feature type="chain" id="PRO_5040307377" description="CRAL-TRIO domain-containing protein" evidence="1">
    <location>
        <begin position="17"/>
        <end position="164"/>
    </location>
</feature>
<dbReference type="PANTHER" id="PTHR46226:SF6">
    <property type="entry name" value="SEC14P-LIKE PHOSPHATIDYLINOSITOL TRANSFER FAMILY PROTEIN"/>
    <property type="match status" value="1"/>
</dbReference>
<evidence type="ECO:0000313" key="4">
    <source>
        <dbReference type="Proteomes" id="UP000324705"/>
    </source>
</evidence>
<dbReference type="Gramene" id="TRITD7Av1G204350.1">
    <property type="protein sequence ID" value="TRITD7Av1G204350.1"/>
    <property type="gene ID" value="TRITD7Av1G204350"/>
</dbReference>